<dbReference type="AlphaFoldDB" id="A0A934VP31"/>
<name>A0A934VP31_9BACT</name>
<organism evidence="2 3">
    <name type="scientific">Roseibacillus ishigakijimensis</name>
    <dbReference type="NCBI Taxonomy" id="454146"/>
    <lineage>
        <taxon>Bacteria</taxon>
        <taxon>Pseudomonadati</taxon>
        <taxon>Verrucomicrobiota</taxon>
        <taxon>Verrucomicrobiia</taxon>
        <taxon>Verrucomicrobiales</taxon>
        <taxon>Verrucomicrobiaceae</taxon>
        <taxon>Roseibacillus</taxon>
    </lineage>
</organism>
<keyword evidence="3" id="KW-1185">Reference proteome</keyword>
<feature type="compositionally biased region" description="Basic and acidic residues" evidence="1">
    <location>
        <begin position="13"/>
        <end position="33"/>
    </location>
</feature>
<evidence type="ECO:0000313" key="2">
    <source>
        <dbReference type="EMBL" id="MBK1835681.1"/>
    </source>
</evidence>
<sequence>MNEPNANSEPEETDRQKKERLAEEKRASRKRDRLETQKYLSYLSGELGLTNNQIEGLSLLVKDHTPKSDKTPNQNILKFMRAINAYEEHCRELIAASTRFNEIASALEEMPYELAEKKREKAAQKTGLRKCLDRKGSVTQRSFLPAPSFFVSPEGDSNRESLIRKLAQGNEPMSDRVIKELLKWGRAMAHSHNGSAKRRK</sequence>
<feature type="region of interest" description="Disordered" evidence="1">
    <location>
        <begin position="1"/>
        <end position="33"/>
    </location>
</feature>
<evidence type="ECO:0000313" key="3">
    <source>
        <dbReference type="Proteomes" id="UP000604083"/>
    </source>
</evidence>
<reference evidence="2" key="1">
    <citation type="submission" date="2021-01" db="EMBL/GenBank/DDBJ databases">
        <title>Modified the classification status of verrucomicrobia.</title>
        <authorList>
            <person name="Feng X."/>
        </authorList>
    </citation>
    <scope>NUCLEOTIDE SEQUENCE</scope>
    <source>
        <strain evidence="2">KCTC 12986</strain>
    </source>
</reference>
<protein>
    <submittedName>
        <fullName evidence="2">Uncharacterized protein</fullName>
    </submittedName>
</protein>
<dbReference type="RefSeq" id="WP_200393117.1">
    <property type="nucleotide sequence ID" value="NZ_JAENIO010000082.1"/>
</dbReference>
<accession>A0A934VP31</accession>
<proteinExistence type="predicted"/>
<dbReference type="Proteomes" id="UP000604083">
    <property type="component" value="Unassembled WGS sequence"/>
</dbReference>
<comment type="caution">
    <text evidence="2">The sequence shown here is derived from an EMBL/GenBank/DDBJ whole genome shotgun (WGS) entry which is preliminary data.</text>
</comment>
<dbReference type="EMBL" id="JAENIO010000082">
    <property type="protein sequence ID" value="MBK1835681.1"/>
    <property type="molecule type" value="Genomic_DNA"/>
</dbReference>
<evidence type="ECO:0000256" key="1">
    <source>
        <dbReference type="SAM" id="MobiDB-lite"/>
    </source>
</evidence>
<gene>
    <name evidence="2" type="ORF">JIN78_16575</name>
</gene>